<dbReference type="Gene3D" id="2.60.40.10">
    <property type="entry name" value="Immunoglobulins"/>
    <property type="match status" value="23"/>
</dbReference>
<dbReference type="SUPFAM" id="SSF52540">
    <property type="entry name" value="P-loop containing nucleoside triphosphate hydrolases"/>
    <property type="match status" value="1"/>
</dbReference>
<dbReference type="VEuPathDB" id="TriTrypDB:TM35_000073190"/>
<dbReference type="InterPro" id="IPR053879">
    <property type="entry name" value="HYDIN_VesB_CFA65-like_Ig"/>
</dbReference>
<dbReference type="OrthoDB" id="442692at2759"/>
<dbReference type="STRING" id="67003.A0A1X0P1X1"/>
<dbReference type="GeneID" id="39983545"/>
<dbReference type="GO" id="GO:1904158">
    <property type="term" value="P:axonemal central apparatus assembly"/>
    <property type="evidence" value="ECO:0007669"/>
    <property type="project" value="TreeGrafter"/>
</dbReference>
<evidence type="ECO:0000256" key="5">
    <source>
        <dbReference type="ARBA" id="ARBA00023273"/>
    </source>
</evidence>
<dbReference type="Pfam" id="PF22544">
    <property type="entry name" value="HYDIN_VesB_CFA65-like_Ig"/>
    <property type="match status" value="2"/>
</dbReference>
<dbReference type="InterPro" id="IPR033305">
    <property type="entry name" value="Hydin-like"/>
</dbReference>
<evidence type="ECO:0000256" key="6">
    <source>
        <dbReference type="SAM" id="MobiDB-lite"/>
    </source>
</evidence>
<dbReference type="GO" id="GO:0005930">
    <property type="term" value="C:axoneme"/>
    <property type="evidence" value="ECO:0007669"/>
    <property type="project" value="TreeGrafter"/>
</dbReference>
<evidence type="ECO:0000313" key="9">
    <source>
        <dbReference type="EMBL" id="ORC90895.1"/>
    </source>
</evidence>
<name>A0A1X0P1X1_9TRYP</name>
<feature type="domain" description="Abnormal spindle-like microcephaly-associated protein ASH" evidence="7">
    <location>
        <begin position="3501"/>
        <end position="3580"/>
    </location>
</feature>
<dbReference type="Gene3D" id="3.40.50.300">
    <property type="entry name" value="P-loop containing nucleotide triphosphate hydrolases"/>
    <property type="match status" value="1"/>
</dbReference>
<keyword evidence="10" id="KW-1185">Reference proteome</keyword>
<dbReference type="GO" id="GO:0003341">
    <property type="term" value="P:cilium movement"/>
    <property type="evidence" value="ECO:0007669"/>
    <property type="project" value="TreeGrafter"/>
</dbReference>
<evidence type="ECO:0000256" key="4">
    <source>
        <dbReference type="ARBA" id="ARBA00023069"/>
    </source>
</evidence>
<feature type="region of interest" description="Disordered" evidence="6">
    <location>
        <begin position="1762"/>
        <end position="1781"/>
    </location>
</feature>
<sequence>MYHSQDAASGAGLTMNMDSNAGVVHTVDAAAATNRLPKTMTFEVHPHEIYFREFEPHKTYEAVLQLKNTTKETQFIRVARPQSHLITLKLPRNGVTTMKVASGLSLTYKVLFTPEENRDYHCDLVVTTDHEEFTIPVHCIASRGWLALPPSFTVTPAPVKGTTETTLFLRNTGKLECQWHADTVAPFTITPTSGVVQAGGGVSPVNIIFAPPKLQQYNSSIIFRLGPEEDMIQELPLIGNAVEVNVVLEENTLEFPSTFVTLENQAIVRVRNDSDHTVYFSWKSDRTEVEEGEAEEQKLIEQTEALSYAVLSNSPYETTRKRLTAERVETLMKAGRVFDDDVFTLEPISGVIYAKGSKEFVVTFNPQLAMNYSATAYLDISGRKKRLPLLVKGTGMGPQCELEYTRLDIGDIFIGALHEYKVAITNKGCIEARFTVLLQDTLMGRKFTFKPSEGVLAPGAQEILTIQLQSDLVGLISETFRIHLHGSLEDLTLRFRGRVTGPSLQFNVEELDFGNVSYDCLHSRTVKMTNTGRIPIKFRLRIPDTSSLHESITLSPSEGNILPRGEQELRVDFLSNTVEECSTAILVDVEGVGEAVDSLPIKAACLVPTLSLSTEQLHYGTCFVGHEYIMNLELVNKTALLGKYDVIMLNEDGARTSNAKVVIGSQENPETTVMVIEPRSRSQVPVKLTPLTVGTLRLTLYVRVLGSKEPPLPVLVTAAARGPTVTVEPKSISFGTLTLLEEAEKEVVLNNTSPIPAHFTLNLLHDSARDGKSVFTLDKNEGKIDPYGSLTVKISARLDDARMFSNKIQLTVQYAEDDSQLIPVTAIGKGYALVTVEPIETVNFGDVFTETLTEKKIVIMNHGRCDIEVLWGSNRPSRSKTGGLPNIYRILPETTTIHAGTSYPFIVQASADTAGVYSEEFVLKDKKVFRPILVTTITGNFVNPLIAYSTKRVVFDYIYGSEGETGKAVTTKTFTMKNTTSKPLQVTLKRVETPRGSLSPFTLEKPTSFTLASGETHIVGVTCDALYRHDNIAHSAKSRILVAFLNHPFTEYVNLFANMAFPVIRIEPRSGEVNFGSILAETEKRSELTLTNMSSTVAAEFLWSVESLNEPVTIADPQQKEKPLKHKYFDFIPFRGVIPPGEKRVVEAVFYGTRGRHEATATCILTGGPTYNVHLIGWSDAAVRFDCTYLDFGTMHHEESARKTISITSPSHVAVPFTVDLGALKQHGSVKVSPMSGTVTNTITLTVTFCPVIPEEVTETFYVQVGHRDPQPITVHGLGQANTIALTTNDRKTKLKRVEDPTYQRCLEKLMDSDWIPYHTKAGHSPKLSRTALAEMEADRLTFCRYLLNPPTTPSPFSSRSTSPVASPTVMVKGIPKKSTRNLKSLKKENKIILSRYLIDFGHMTRQETRTTKITLLNTSVSSVALVLDRKMIDPTILQVEPSKFPIIPPFGEMEVTLKLSTEDPEKVLNGANKFSFFIDIKKGPRVIVEVRCFVAMPILKTHENIVDFGDVLLGHVKKVPLHFSNEEAVPCTWSMILIESKRKPDTDTSMASTPTDNNPLPTITKRQFRVSKDKGTLPPFSSMTVQLSFMTRIKGTAKAKLRLRYASNPNDYFIEIKGKVIGMNVEFSPFPLVFPPIHPCQVIKSSFTITNNEERPVEVFSMNYDHKYSTELLILQRALMMKKPSNNGERELHLPIRDPGSSLPEPLLDAVFDEIQTEEMGLEYKDFDDLDDKLPNERSHGTRLSLRRSASLLRLEKQMATSLKQESPLPPPAPPTSTEPIVKPQLVIITGPPFSGKTTQTKKLQESMNLMQLDLDAMVRAEAEFDTAEGELVRNILSEKVRSTSPQNNENMTNPSTPPPVENLSKSKVVILLHSLLKRHLSDIDPKTSLILDDVKSILTDDREAILFAIEKAVSATGRSLHIISLGVSEATVGLRQNLEIQQKCLENLEKAMTVPLSEEEYEKLSSEEQDSYNHRLLQYNKCKRDLTEATNEVEHFTAERMKTTQLTVQAVVDAEITEKEEQEMIMRSTSRGKKFVPEPRPKPLWNQLSEFDQYKELYVLLRRMNPTIHVVVDGEESEEDVNKDIVSQAFPSPEHVEEQAPQPPSSISPTMQMGGGQEVRIDFSDVTRGYAHWEWINDDRVKRLFESFEDFRFFSVVQRDVVIKKTPKGASSQLVPAMEETTRWIVPPKSSVEVVIVFCSDKIGDHTPTFIFGITGTSQEITFPVIARTAYPEISRDEKTIFALTKPRPIAGRGPCRVFVMSKRTYEFGPLVVCSGNMQSLSASIKKNAKHSNDGGSPVNRSNSLTMRETSAQDTLTFTNTGIFPAEISLIFGKEKDTTFTVTPSKFTLPVGEKATVTLRAVPETIGEIVSRLIVTVRDNPIPWYVNVSCIGTRPAVTLDGKKEYLLQYGRCLITREVEKIITIANISLMPTRWRISGMEKLPKEFELSSTGGVLDVNAVYPLEIRFKPTRTGVHNVQLKVEVTDSEDILFESLPLTIKAEAHDAVLEWTRQIDFKLMHVGDTKKEILRILNKGPYEVGYMLRLPKAIQGLITLTPSEGVLRGLVGFKDAALATIEVSIRFTKEGEIPSALGVIEALFFDPIAKELLYPVQTIPVTGEAWYNRYTIKPSCIDFGSCFADQKKQCTFEMRNTGRFPLNFRLFNYETTPAIPTQDDNDITVKKPRKSARMDAGFQLGAFTVTPSCGVIAVGDNLVFQVFTIQTEKTSHRETLGIYVDHCEPDLDVKGLPFELVASPTTPGIVADLSSTVDIETVFEEQQVVTSLAQCHRSMRVYVRETRVFSFGATLVGSRVEERFRIANSSPIACTVKVQLLPMNPREGKERERDKKEKDSSLSVDGFYILLDGENENTDTLQLPSFESRYITVCFAPPTLQSCSARFEAVVVGGTNPLTAALRFGLTGEGILPTVEYILPPPLRIPFTIGVPLTLKKSTRGKGKDGKKTSVAPYVVDDSSNTLTTPGTIQMPLTLVGMSSTRVFTLRNTGEVAATIRLSTPDDCPRDIVISKLKESITLPVGGSETFAISFTPSQPGAWRVRLRVAVTENPYEDRELFITAEGHFNTISLHNIDPTTEDHLTLGYWYVSCVKEHTLTIRNNSPHVVRFEWDSSSNNVSYTPFVGHMLPGTSKPITVRLYSDTVFKETLQTTLRVTSISLLEMEEWDNTYVQTKLVRSSPIAEDGGEIALGTNLESEIDTKQNLKKITEPIPEPEYKTTGDVSVNKSLFVSYSCDYASYQVTLPMNDGMEITDTLTFPKTKIFQRRSVILRVKNTGLNVLPFSFTFGDLRSRATGDVDNSGIFTVDPISGMIEAETHRDIQVTFAPRYVEDVSQMLIGHFSHALENKIYVQLSGSAECPLVHFNVPPCDYLETRIEGEAGPSLNPDTIPIMFRTCGLQSKCTVSFKVINPTTTPQRFEWIGDPLSQRVSPFRCLTPSGSISAGKQCEMTFEYTATSIGIRESKWSFFLTGQISVPFLLVGKAEEPNVFLQVSKVNFGGVLVGNKTERFIELENKEDVSFPFSFEHVLHDLENAVGVKPMNGVIPPNSKIMLNVWYSPKEESTMNAKLVCRVKRLSDPLTINVKGEGLCIHTTLGIEDDNSDDSVEPVYVQPSQLFQLSLGRVQVDTVVKKRLILTNESQCAVDYSLIVPDHRFIELNPMSGTVLSKQRAVIMLIYSPSSEETLRNFKIICKVEKSVLYSIRLSAVSYTPKLNLGFEKYDFGPCFITEFSSGAVMSTSLSMMNGELRETLAIDCILSSEEYFDLDVSSLVLTPGEVRNVKISFAPHEVGGFTSELKILINGTYPIFIPLSGEGVIPRIEVPIRFLKLGAARIGERRTGELRIDCKSRTPTPVSLANVLDADLIERGVTISPNDLFIMRPREVRIITVSFKPTTRMAEFQRELRMLVCGKEMPLAIISSSCEDAEVHLDVQNILFNDVVVGATSSRRVVIMNSGDISQRFKWDLAFAPNSEMKVIPSSGLVRAHTEQTCEFMYSPKKAGSTFRRPVVVEFDNAQPLSVNVEAHGVGRPQADVVVEFNCQARATVTKSVAVENPTETMWTIQPVVSSRLWTAPKVFQVNAKSTAMLPLTYAPVLVTKEKDVANLFIPLPTGSAICMQLEGEATYPTEAGALDEKVVETNTPHSESFTLQNESTQPLRFYISISWTPEPEKGMINVKMPVSVDVPPKGSRDCPITITSLKEGSIRATIHCRCSEREDYSQMFDVVLRFVPKSVSSKTDLVATVRTSAYHRLHITNPLEKNVIATTKVENGSDAIFVDSTITITRRSVTEIPIRFFPLVHKEYPVATVIVSSPELGTTTCKLNLRSNPPVPEKVIKITCPLGQSVVFPLRFFHYSKSNCEFAIRIPSKNNVFTKFGSASSVKAQGTTRPEGQEVSVDINYEPVSVGETRETIEVYSAIAGQYIFPVVATCLPPQRQGPFPLRSGQTTSIPFKNVFNETITLSFAIDSPNVVVPKTTETLAAKKSTNIQLMCKMDDDKQTAQTAKLTVSTTYHDELLQWVYYLKKHVVEPGSLSTSPSRRRDR</sequence>
<comment type="caution">
    <text evidence="9">The sequence shown here is derived from an EMBL/GenBank/DDBJ whole genome shotgun (WGS) entry which is preliminary data.</text>
</comment>
<feature type="region of interest" description="Disordered" evidence="6">
    <location>
        <begin position="2094"/>
        <end position="2115"/>
    </location>
</feature>
<dbReference type="Pfam" id="PF24771">
    <property type="entry name" value="Ig_CFAP74_1st"/>
    <property type="match status" value="1"/>
</dbReference>
<dbReference type="EMBL" id="NBCO01000007">
    <property type="protein sequence ID" value="ORC90895.1"/>
    <property type="molecule type" value="Genomic_DNA"/>
</dbReference>
<evidence type="ECO:0000259" key="8">
    <source>
        <dbReference type="Pfam" id="PF22544"/>
    </source>
</evidence>
<evidence type="ECO:0000259" key="7">
    <source>
        <dbReference type="Pfam" id="PF15780"/>
    </source>
</evidence>
<gene>
    <name evidence="9" type="ORF">TM35_000073190</name>
</gene>
<dbReference type="InterPro" id="IPR027417">
    <property type="entry name" value="P-loop_NTPase"/>
</dbReference>
<feature type="region of interest" description="Disordered" evidence="6">
    <location>
        <begin position="2288"/>
        <end position="2307"/>
    </location>
</feature>
<dbReference type="InterPro" id="IPR013783">
    <property type="entry name" value="Ig-like_fold"/>
</dbReference>
<dbReference type="Proteomes" id="UP000192257">
    <property type="component" value="Unassembled WGS sequence"/>
</dbReference>
<evidence type="ECO:0000256" key="1">
    <source>
        <dbReference type="ARBA" id="ARBA00004138"/>
    </source>
</evidence>
<protein>
    <submittedName>
        <fullName evidence="9">Hydin</fullName>
    </submittedName>
</protein>
<feature type="domain" description="HYDIN/VesB/CFA65-like Ig-like" evidence="8">
    <location>
        <begin position="502"/>
        <end position="596"/>
    </location>
</feature>
<accession>A0A1X0P1X1</accession>
<keyword evidence="4" id="KW-0969">Cilium</keyword>
<evidence type="ECO:0000256" key="2">
    <source>
        <dbReference type="ARBA" id="ARBA00004496"/>
    </source>
</evidence>
<feature type="compositionally biased region" description="Polar residues" evidence="6">
    <location>
        <begin position="1844"/>
        <end position="1856"/>
    </location>
</feature>
<organism evidence="9 10">
    <name type="scientific">Trypanosoma theileri</name>
    <dbReference type="NCBI Taxonomy" id="67003"/>
    <lineage>
        <taxon>Eukaryota</taxon>
        <taxon>Discoba</taxon>
        <taxon>Euglenozoa</taxon>
        <taxon>Kinetoplastea</taxon>
        <taxon>Metakinetoplastina</taxon>
        <taxon>Trypanosomatida</taxon>
        <taxon>Trypanosomatidae</taxon>
        <taxon>Trypanosoma</taxon>
    </lineage>
</organism>
<reference evidence="9 10" key="1">
    <citation type="submission" date="2017-03" db="EMBL/GenBank/DDBJ databases">
        <title>An alternative strategy for trypanosome survival in the mammalian bloodstream revealed through genome and transcriptome analysis of the ubiquitous bovine parasite Trypanosoma (Megatrypanum) theileri.</title>
        <authorList>
            <person name="Kelly S."/>
            <person name="Ivens A."/>
            <person name="Mott A."/>
            <person name="O'Neill E."/>
            <person name="Emms D."/>
            <person name="Macleod O."/>
            <person name="Voorheis P."/>
            <person name="Matthews J."/>
            <person name="Matthews K."/>
            <person name="Carrington M."/>
        </authorList>
    </citation>
    <scope>NUCLEOTIDE SEQUENCE [LARGE SCALE GENOMIC DNA]</scope>
    <source>
        <strain evidence="9">Edinburgh</strain>
    </source>
</reference>
<dbReference type="RefSeq" id="XP_028884961.1">
    <property type="nucleotide sequence ID" value="XM_029023765.1"/>
</dbReference>
<dbReference type="PANTHER" id="PTHR23053:SF0">
    <property type="entry name" value="HYDROCEPHALUS-INDUCING PROTEIN HOMOLOG"/>
    <property type="match status" value="1"/>
</dbReference>
<feature type="region of interest" description="Disordered" evidence="6">
    <location>
        <begin position="1844"/>
        <end position="1864"/>
    </location>
</feature>
<dbReference type="InterPro" id="IPR031549">
    <property type="entry name" value="ASH"/>
</dbReference>
<comment type="subcellular location">
    <subcellularLocation>
        <location evidence="1">Cell projection</location>
        <location evidence="1">Cilium</location>
    </subcellularLocation>
    <subcellularLocation>
        <location evidence="2">Cytoplasm</location>
    </subcellularLocation>
</comment>
<dbReference type="PANTHER" id="PTHR23053">
    <property type="entry name" value="DLEC1 DELETED IN LUNG AND ESOPHAGEAL CANCER 1"/>
    <property type="match status" value="1"/>
</dbReference>
<proteinExistence type="predicted"/>
<keyword evidence="5" id="KW-0966">Cell projection</keyword>
<feature type="domain" description="HYDIN/VesB/CFA65-like Ig-like" evidence="8">
    <location>
        <begin position="398"/>
        <end position="497"/>
    </location>
</feature>
<evidence type="ECO:0000256" key="3">
    <source>
        <dbReference type="ARBA" id="ARBA00022490"/>
    </source>
</evidence>
<feature type="compositionally biased region" description="Pro residues" evidence="6">
    <location>
        <begin position="1769"/>
        <end position="1778"/>
    </location>
</feature>
<evidence type="ECO:0000313" key="10">
    <source>
        <dbReference type="Proteomes" id="UP000192257"/>
    </source>
</evidence>
<keyword evidence="3" id="KW-0963">Cytoplasm</keyword>
<dbReference type="NCBIfam" id="NF012200">
    <property type="entry name" value="choice_anch_D"/>
    <property type="match status" value="1"/>
</dbReference>
<dbReference type="Pfam" id="PF15780">
    <property type="entry name" value="ASH"/>
    <property type="match status" value="1"/>
</dbReference>